<sequence>MQWGSCVLASASQNYAEAKVDQNEKLPVNSSPKQLLIDKVLARCRFGQLVKEKEQHAQNRKLEEDKERLMQELHKLQLQKKHLGPEFIVPSNAQDKHSALQARIIQIRNNLPTMEDRIQELRKNIFGGDNEKRQTSYNEDSIFEGAEPYQIRNINMVRSILSDVVEKLMDDYTRKAPDGMDPFTAEYPFAFLDFNSSYLAWKTAQEADAVMKEVMMDRVTNLVMEQFVLEVTLELSSEVVEEFFSVNQMSRSLAFDVIFNAVQEVGKQRQTQSGDEKFTASSDLLITLLLEQQKDRELRRKGLWGHIQDNHATKMPGNDHLQHERI</sequence>
<dbReference type="AlphaFoldDB" id="A0A401PIX2"/>
<dbReference type="EMBL" id="BFAA01002257">
    <property type="protein sequence ID" value="GCB73064.1"/>
    <property type="molecule type" value="Genomic_DNA"/>
</dbReference>
<dbReference type="OrthoDB" id="199838at2759"/>
<keyword evidence="1" id="KW-0175">Coiled coil</keyword>
<evidence type="ECO:0000313" key="2">
    <source>
        <dbReference type="EMBL" id="GCB73064.1"/>
    </source>
</evidence>
<reference evidence="2 3" key="1">
    <citation type="journal article" date="2018" name="Nat. Ecol. Evol.">
        <title>Shark genomes provide insights into elasmobranch evolution and the origin of vertebrates.</title>
        <authorList>
            <person name="Hara Y"/>
            <person name="Yamaguchi K"/>
            <person name="Onimaru K"/>
            <person name="Kadota M"/>
            <person name="Koyanagi M"/>
            <person name="Keeley SD"/>
            <person name="Tatsumi K"/>
            <person name="Tanaka K"/>
            <person name="Motone F"/>
            <person name="Kageyama Y"/>
            <person name="Nozu R"/>
            <person name="Adachi N"/>
            <person name="Nishimura O"/>
            <person name="Nakagawa R"/>
            <person name="Tanegashima C"/>
            <person name="Kiyatake I"/>
            <person name="Matsumoto R"/>
            <person name="Murakumo K"/>
            <person name="Nishida K"/>
            <person name="Terakita A"/>
            <person name="Kuratani S"/>
            <person name="Sato K"/>
            <person name="Hyodo S Kuraku.S."/>
        </authorList>
    </citation>
    <scope>NUCLEOTIDE SEQUENCE [LARGE SCALE GENOMIC DNA]</scope>
</reference>
<feature type="coiled-coil region" evidence="1">
    <location>
        <begin position="52"/>
        <end position="79"/>
    </location>
</feature>
<proteinExistence type="predicted"/>
<keyword evidence="3" id="KW-1185">Reference proteome</keyword>
<gene>
    <name evidence="2" type="ORF">scyTo_0006604</name>
</gene>
<comment type="caution">
    <text evidence="2">The sequence shown here is derived from an EMBL/GenBank/DDBJ whole genome shotgun (WGS) entry which is preliminary data.</text>
</comment>
<name>A0A401PIX2_SCYTO</name>
<protein>
    <submittedName>
        <fullName evidence="2">Uncharacterized protein</fullName>
    </submittedName>
</protein>
<accession>A0A401PIX2</accession>
<evidence type="ECO:0000313" key="3">
    <source>
        <dbReference type="Proteomes" id="UP000288216"/>
    </source>
</evidence>
<organism evidence="2 3">
    <name type="scientific">Scyliorhinus torazame</name>
    <name type="common">Cloudy catshark</name>
    <name type="synonym">Catulus torazame</name>
    <dbReference type="NCBI Taxonomy" id="75743"/>
    <lineage>
        <taxon>Eukaryota</taxon>
        <taxon>Metazoa</taxon>
        <taxon>Chordata</taxon>
        <taxon>Craniata</taxon>
        <taxon>Vertebrata</taxon>
        <taxon>Chondrichthyes</taxon>
        <taxon>Elasmobranchii</taxon>
        <taxon>Galeomorphii</taxon>
        <taxon>Galeoidea</taxon>
        <taxon>Carcharhiniformes</taxon>
        <taxon>Scyliorhinidae</taxon>
        <taxon>Scyliorhinus</taxon>
    </lineage>
</organism>
<evidence type="ECO:0000256" key="1">
    <source>
        <dbReference type="SAM" id="Coils"/>
    </source>
</evidence>
<dbReference type="Proteomes" id="UP000288216">
    <property type="component" value="Unassembled WGS sequence"/>
</dbReference>
<dbReference type="OMA" id="KGLWGHI"/>